<dbReference type="InterPro" id="IPR000700">
    <property type="entry name" value="PAS-assoc_C"/>
</dbReference>
<accession>A0A0F9XDJ4</accession>
<dbReference type="PROSITE" id="PS50887">
    <property type="entry name" value="GGDEF"/>
    <property type="match status" value="1"/>
</dbReference>
<dbReference type="SMART" id="SM00267">
    <property type="entry name" value="GGDEF"/>
    <property type="match status" value="1"/>
</dbReference>
<dbReference type="Pfam" id="PF00990">
    <property type="entry name" value="GGDEF"/>
    <property type="match status" value="1"/>
</dbReference>
<dbReference type="Gene3D" id="3.30.70.270">
    <property type="match status" value="1"/>
</dbReference>
<evidence type="ECO:0000259" key="1">
    <source>
        <dbReference type="PROSITE" id="PS50113"/>
    </source>
</evidence>
<dbReference type="SMART" id="SM00086">
    <property type="entry name" value="PAC"/>
    <property type="match status" value="1"/>
</dbReference>
<dbReference type="CDD" id="cd01949">
    <property type="entry name" value="GGDEF"/>
    <property type="match status" value="1"/>
</dbReference>
<evidence type="ECO:0000313" key="3">
    <source>
        <dbReference type="EMBL" id="KKN89833.1"/>
    </source>
</evidence>
<dbReference type="InterPro" id="IPR052155">
    <property type="entry name" value="Biofilm_reg_signaling"/>
</dbReference>
<evidence type="ECO:0000259" key="2">
    <source>
        <dbReference type="PROSITE" id="PS50887"/>
    </source>
</evidence>
<dbReference type="SUPFAM" id="SSF55785">
    <property type="entry name" value="PYP-like sensor domain (PAS domain)"/>
    <property type="match status" value="1"/>
</dbReference>
<gene>
    <name evidence="3" type="ORF">LCGC14_0233980</name>
</gene>
<dbReference type="Gene3D" id="2.10.70.100">
    <property type="match status" value="1"/>
</dbReference>
<proteinExistence type="predicted"/>
<dbReference type="PROSITE" id="PS50113">
    <property type="entry name" value="PAC"/>
    <property type="match status" value="1"/>
</dbReference>
<dbReference type="PANTHER" id="PTHR44757:SF2">
    <property type="entry name" value="BIOFILM ARCHITECTURE MAINTENANCE PROTEIN MBAA"/>
    <property type="match status" value="1"/>
</dbReference>
<dbReference type="InterPro" id="IPR043128">
    <property type="entry name" value="Rev_trsase/Diguanyl_cyclase"/>
</dbReference>
<dbReference type="InterPro" id="IPR029787">
    <property type="entry name" value="Nucleotide_cyclase"/>
</dbReference>
<dbReference type="NCBIfam" id="TIGR00254">
    <property type="entry name" value="GGDEF"/>
    <property type="match status" value="1"/>
</dbReference>
<protein>
    <recommendedName>
        <fullName evidence="4">GGDEF domain-containing protein</fullName>
    </recommendedName>
</protein>
<evidence type="ECO:0008006" key="4">
    <source>
        <dbReference type="Google" id="ProtNLM"/>
    </source>
</evidence>
<comment type="caution">
    <text evidence="3">The sequence shown here is derived from an EMBL/GenBank/DDBJ whole genome shotgun (WGS) entry which is preliminary data.</text>
</comment>
<dbReference type="EMBL" id="LAZR01000115">
    <property type="protein sequence ID" value="KKN89833.1"/>
    <property type="molecule type" value="Genomic_DNA"/>
</dbReference>
<feature type="domain" description="PAC" evidence="1">
    <location>
        <begin position="112"/>
        <end position="164"/>
    </location>
</feature>
<dbReference type="SUPFAM" id="SSF55073">
    <property type="entry name" value="Nucleotide cyclase"/>
    <property type="match status" value="1"/>
</dbReference>
<dbReference type="AlphaFoldDB" id="A0A0F9XDJ4"/>
<dbReference type="InterPro" id="IPR000160">
    <property type="entry name" value="GGDEF_dom"/>
</dbReference>
<organism evidence="3">
    <name type="scientific">marine sediment metagenome</name>
    <dbReference type="NCBI Taxonomy" id="412755"/>
    <lineage>
        <taxon>unclassified sequences</taxon>
        <taxon>metagenomes</taxon>
        <taxon>ecological metagenomes</taxon>
    </lineage>
</organism>
<dbReference type="InterPro" id="IPR035965">
    <property type="entry name" value="PAS-like_dom_sf"/>
</dbReference>
<dbReference type="Gene3D" id="3.30.450.20">
    <property type="entry name" value="PAS domain"/>
    <property type="match status" value="1"/>
</dbReference>
<dbReference type="PANTHER" id="PTHR44757">
    <property type="entry name" value="DIGUANYLATE CYCLASE DGCP"/>
    <property type="match status" value="1"/>
</dbReference>
<reference evidence="3" key="1">
    <citation type="journal article" date="2015" name="Nature">
        <title>Complex archaea that bridge the gap between prokaryotes and eukaryotes.</title>
        <authorList>
            <person name="Spang A."/>
            <person name="Saw J.H."/>
            <person name="Jorgensen S.L."/>
            <person name="Zaremba-Niedzwiedzka K."/>
            <person name="Martijn J."/>
            <person name="Lind A.E."/>
            <person name="van Eijk R."/>
            <person name="Schleper C."/>
            <person name="Guy L."/>
            <person name="Ettema T.J."/>
        </authorList>
    </citation>
    <scope>NUCLEOTIDE SEQUENCE</scope>
</reference>
<feature type="domain" description="GGDEF" evidence="2">
    <location>
        <begin position="196"/>
        <end position="327"/>
    </location>
</feature>
<name>A0A0F9XDJ4_9ZZZZ</name>
<dbReference type="InterPro" id="IPR001610">
    <property type="entry name" value="PAC"/>
</dbReference>
<sequence length="362" mass="40020">MTSISVRRRDEVIIARQQAKLDAQALLIEQQTAALAHSRKIFERASAAARIGVWECNLDDQTLVWTDVVYDIFELPRGSALDRTEILECYPQGSRKTLEMLRCRALEERSGFSLDAEITTMKGRLRWIRITATVECDDDGVAVRIFGMKQDITEEKIISDQMRYLAEFDVMTGLRNRSQFQSRLSDLSGGDADRNPIGALMLVDLDGFKQVNDTYGHALGDQCLKEVAQRLGKACREAELVARIGGDEFGVLLGADLDQRAIEELAGIIVAALSRPVDRCGHSLELGASVGIARVDAWTPSELFIHADAALYAAKAAGRNTFRMFDPAMMQTVEDRAPLPGAAAPIRLMGTDRRGFRRACPG</sequence>